<dbReference type="Pfam" id="PF13362">
    <property type="entry name" value="Toprim_3"/>
    <property type="match status" value="1"/>
</dbReference>
<name>Q0FXP3_9HYPH</name>
<keyword evidence="5" id="KW-1185">Reference proteome</keyword>
<proteinExistence type="predicted"/>
<reference evidence="4 5" key="1">
    <citation type="journal article" date="2010" name="J. Bacteriol.">
        <title>Genome sequence of Fulvimarina pelagi HTCC2506T, a Mn(II)-oxidizing alphaproteobacterium possessing an aerobic anoxygenic photosynthetic gene cluster and Xanthorhodopsin.</title>
        <authorList>
            <person name="Kang I."/>
            <person name="Oh H.M."/>
            <person name="Lim S.I."/>
            <person name="Ferriera S."/>
            <person name="Giovannoni S.J."/>
            <person name="Cho J.C."/>
        </authorList>
    </citation>
    <scope>NUCLEOTIDE SEQUENCE [LARGE SCALE GENOMIC DNA]</scope>
    <source>
        <strain evidence="4 5">HTCC2506</strain>
    </source>
</reference>
<dbReference type="Proteomes" id="UP000004310">
    <property type="component" value="Unassembled WGS sequence"/>
</dbReference>
<dbReference type="AlphaFoldDB" id="Q0FXP3"/>
<evidence type="ECO:0000313" key="4">
    <source>
        <dbReference type="EMBL" id="EAU39840.1"/>
    </source>
</evidence>
<evidence type="ECO:0000256" key="1">
    <source>
        <dbReference type="SAM" id="MobiDB-lite"/>
    </source>
</evidence>
<comment type="caution">
    <text evidence="4">The sequence shown here is derived from an EMBL/GenBank/DDBJ whole genome shotgun (WGS) entry which is preliminary data.</text>
</comment>
<feature type="domain" description="DUF7146" evidence="3">
    <location>
        <begin position="134"/>
        <end position="237"/>
    </location>
</feature>
<dbReference type="EMBL" id="AATP01000012">
    <property type="protein sequence ID" value="EAU39840.1"/>
    <property type="molecule type" value="Genomic_DNA"/>
</dbReference>
<evidence type="ECO:0000259" key="3">
    <source>
        <dbReference type="Pfam" id="PF23639"/>
    </source>
</evidence>
<evidence type="ECO:0000259" key="2">
    <source>
        <dbReference type="Pfam" id="PF13362"/>
    </source>
</evidence>
<dbReference type="Pfam" id="PF23639">
    <property type="entry name" value="DUF7146"/>
    <property type="match status" value="1"/>
</dbReference>
<feature type="domain" description="Toprim" evidence="2">
    <location>
        <begin position="245"/>
        <end position="334"/>
    </location>
</feature>
<dbReference type="InterPro" id="IPR006171">
    <property type="entry name" value="TOPRIM_dom"/>
</dbReference>
<sequence>MDTIADIATALAANAEGFCQTYLPNGRRSGGYWTVGDVTGAKGESLAVRLTGSADRPPGKWTDYATSEHGDLLDLMGHLTSATTVPEALDEARRFLGWPRYGKQPASLSAARRRSRPKPLERLSEKAHETRTSARKRARRLWSLGKPIAGTPAETYLTSRGIARLGDALRYHPAVRYRDAETSELKAAPALLAKITGQFGETTGVSRTWLDPERGTLADMTDPKRVMGDLRGSGVRLSDPASPILAVGEGIETVLSVGSVLPKLSVTACLSATHLSLFDVPETVQELWIVKDADDAGARAARTLRERLVGRTIVIREIEPVLGDFNDDLTAWGPDALRARLRHDFGDRIDQLAG</sequence>
<dbReference type="InterPro" id="IPR055570">
    <property type="entry name" value="DUF7146"/>
</dbReference>
<accession>Q0FXP3</accession>
<dbReference type="eggNOG" id="COG0358">
    <property type="taxonomic scope" value="Bacteria"/>
</dbReference>
<evidence type="ECO:0000313" key="5">
    <source>
        <dbReference type="Proteomes" id="UP000004310"/>
    </source>
</evidence>
<dbReference type="HOGENOM" id="CLU_803799_0_0_5"/>
<feature type="compositionally biased region" description="Basic and acidic residues" evidence="1">
    <location>
        <begin position="118"/>
        <end position="132"/>
    </location>
</feature>
<dbReference type="STRING" id="217511.GCA_001463845_03254"/>
<organism evidence="4 5">
    <name type="scientific">Fulvimarina pelagi HTCC2506</name>
    <dbReference type="NCBI Taxonomy" id="314231"/>
    <lineage>
        <taxon>Bacteria</taxon>
        <taxon>Pseudomonadati</taxon>
        <taxon>Pseudomonadota</taxon>
        <taxon>Alphaproteobacteria</taxon>
        <taxon>Hyphomicrobiales</taxon>
        <taxon>Aurantimonadaceae</taxon>
        <taxon>Fulvimarina</taxon>
    </lineage>
</organism>
<feature type="region of interest" description="Disordered" evidence="1">
    <location>
        <begin position="106"/>
        <end position="136"/>
    </location>
</feature>
<dbReference type="RefSeq" id="WP_007068979.1">
    <property type="nucleotide sequence ID" value="NZ_DS022273.1"/>
</dbReference>
<protein>
    <submittedName>
        <fullName evidence="4">Uncharacterized protein</fullName>
    </submittedName>
</protein>
<gene>
    <name evidence="4" type="ORF">FP2506_00460</name>
</gene>